<comment type="caution">
    <text evidence="13">The sequence shown here is derived from an EMBL/GenBank/DDBJ whole genome shotgun (WGS) entry which is preliminary data.</text>
</comment>
<evidence type="ECO:0000256" key="7">
    <source>
        <dbReference type="ARBA" id="ARBA00022989"/>
    </source>
</evidence>
<accession>X1UMY8</accession>
<dbReference type="Pfam" id="PF00032">
    <property type="entry name" value="Cytochrom_B_C"/>
    <property type="match status" value="1"/>
</dbReference>
<feature type="domain" description="Cytochrome b/b6 C-terminal region profile" evidence="11">
    <location>
        <begin position="1"/>
        <end position="86"/>
    </location>
</feature>
<keyword evidence="2" id="KW-0813">Transport</keyword>
<evidence type="ECO:0008006" key="14">
    <source>
        <dbReference type="Google" id="ProtNLM"/>
    </source>
</evidence>
<dbReference type="GO" id="GO:0016491">
    <property type="term" value="F:oxidoreductase activity"/>
    <property type="evidence" value="ECO:0007669"/>
    <property type="project" value="InterPro"/>
</dbReference>
<feature type="transmembrane region" description="Helical" evidence="10">
    <location>
        <begin position="34"/>
        <end position="55"/>
    </location>
</feature>
<evidence type="ECO:0000256" key="2">
    <source>
        <dbReference type="ARBA" id="ARBA00022448"/>
    </source>
</evidence>
<dbReference type="InterPro" id="IPR027387">
    <property type="entry name" value="Cytb/b6-like_sf"/>
</dbReference>
<keyword evidence="4 10" id="KW-0812">Transmembrane</keyword>
<dbReference type="InterPro" id="IPR009056">
    <property type="entry name" value="Cyt_c-like_dom"/>
</dbReference>
<feature type="domain" description="Cytochrome c" evidence="12">
    <location>
        <begin position="106"/>
        <end position="190"/>
    </location>
</feature>
<dbReference type="GO" id="GO:0020037">
    <property type="term" value="F:heme binding"/>
    <property type="evidence" value="ECO:0007669"/>
    <property type="project" value="InterPro"/>
</dbReference>
<dbReference type="EMBL" id="BARW01026392">
    <property type="protein sequence ID" value="GAJ04947.1"/>
    <property type="molecule type" value="Genomic_DNA"/>
</dbReference>
<name>X1UMY8_9ZZZZ</name>
<evidence type="ECO:0000256" key="9">
    <source>
        <dbReference type="ARBA" id="ARBA00023136"/>
    </source>
</evidence>
<evidence type="ECO:0000256" key="8">
    <source>
        <dbReference type="ARBA" id="ARBA00023004"/>
    </source>
</evidence>
<evidence type="ECO:0000256" key="6">
    <source>
        <dbReference type="ARBA" id="ARBA00022982"/>
    </source>
</evidence>
<evidence type="ECO:0000259" key="11">
    <source>
        <dbReference type="PROSITE" id="PS51003"/>
    </source>
</evidence>
<evidence type="ECO:0000256" key="3">
    <source>
        <dbReference type="ARBA" id="ARBA00022617"/>
    </source>
</evidence>
<keyword evidence="6" id="KW-0249">Electron transport</keyword>
<dbReference type="AlphaFoldDB" id="X1UMY8"/>
<dbReference type="PROSITE" id="PS51003">
    <property type="entry name" value="CYTB_CTER"/>
    <property type="match status" value="1"/>
</dbReference>
<evidence type="ECO:0000256" key="5">
    <source>
        <dbReference type="ARBA" id="ARBA00022723"/>
    </source>
</evidence>
<keyword evidence="9 10" id="KW-0472">Membrane</keyword>
<dbReference type="GO" id="GO:0009055">
    <property type="term" value="F:electron transfer activity"/>
    <property type="evidence" value="ECO:0007669"/>
    <property type="project" value="InterPro"/>
</dbReference>
<dbReference type="SUPFAM" id="SSF81648">
    <property type="entry name" value="a domain/subunit of cytochrome bc1 complex (Ubiquinol-cytochrome c reductase)"/>
    <property type="match status" value="1"/>
</dbReference>
<comment type="subcellular location">
    <subcellularLocation>
        <location evidence="1">Membrane</location>
        <topology evidence="1">Multi-pass membrane protein</topology>
    </subcellularLocation>
</comment>
<keyword evidence="8" id="KW-0408">Iron</keyword>
<dbReference type="GO" id="GO:0046872">
    <property type="term" value="F:metal ion binding"/>
    <property type="evidence" value="ECO:0007669"/>
    <property type="project" value="UniProtKB-KW"/>
</dbReference>
<gene>
    <name evidence="13" type="ORF">S12H4_43058</name>
</gene>
<keyword evidence="5" id="KW-0479">Metal-binding</keyword>
<dbReference type="Pfam" id="PF00034">
    <property type="entry name" value="Cytochrom_C"/>
    <property type="match status" value="1"/>
</dbReference>
<organism evidence="13">
    <name type="scientific">marine sediment metagenome</name>
    <dbReference type="NCBI Taxonomy" id="412755"/>
    <lineage>
        <taxon>unclassified sequences</taxon>
        <taxon>metagenomes</taxon>
        <taxon>ecological metagenomes</taxon>
    </lineage>
</organism>
<feature type="transmembrane region" description="Helical" evidence="10">
    <location>
        <begin position="67"/>
        <end position="88"/>
    </location>
</feature>
<evidence type="ECO:0000313" key="13">
    <source>
        <dbReference type="EMBL" id="GAJ04947.1"/>
    </source>
</evidence>
<dbReference type="Gene3D" id="1.20.810.10">
    <property type="entry name" value="Cytochrome Bc1 Complex, Chain C"/>
    <property type="match status" value="1"/>
</dbReference>
<dbReference type="SUPFAM" id="SSF46626">
    <property type="entry name" value="Cytochrome c"/>
    <property type="match status" value="1"/>
</dbReference>
<evidence type="ECO:0000256" key="4">
    <source>
        <dbReference type="ARBA" id="ARBA00022692"/>
    </source>
</evidence>
<keyword evidence="7 10" id="KW-1133">Transmembrane helix</keyword>
<feature type="non-terminal residue" evidence="13">
    <location>
        <position position="1"/>
    </location>
</feature>
<protein>
    <recommendedName>
        <fullName evidence="14">Cytochrome c domain-containing protein</fullName>
    </recommendedName>
</protein>
<dbReference type="InterPro" id="IPR036909">
    <property type="entry name" value="Cyt_c-like_dom_sf"/>
</dbReference>
<dbReference type="Gene3D" id="1.10.760.10">
    <property type="entry name" value="Cytochrome c-like domain"/>
    <property type="match status" value="1"/>
</dbReference>
<dbReference type="GO" id="GO:0016020">
    <property type="term" value="C:membrane"/>
    <property type="evidence" value="ECO:0007669"/>
    <property type="project" value="UniProtKB-SubCell"/>
</dbReference>
<sequence>DIAMTPDPSYLPRPDWYYMWLFQLLTYFSGKAEIIGSLAIPIGGVLLLLFLPFLSRTSLRSPGERPIATAVGVMFLMGVVYLTLMGIAGSKPYGKVVVIPDRQLTPAEIKGVKVWVERDCAYCHRIMGRGAPGPREGPDLSNVIAKDRTRDWLLKMIRDPKSISRWTSMPKYDLTEEELKALAEFILSLDFKRHGLRIIPREQALKATMSSR</sequence>
<dbReference type="InterPro" id="IPR005798">
    <property type="entry name" value="Cyt_b/b6_C"/>
</dbReference>
<evidence type="ECO:0000256" key="1">
    <source>
        <dbReference type="ARBA" id="ARBA00004141"/>
    </source>
</evidence>
<evidence type="ECO:0000256" key="10">
    <source>
        <dbReference type="SAM" id="Phobius"/>
    </source>
</evidence>
<evidence type="ECO:0000259" key="12">
    <source>
        <dbReference type="PROSITE" id="PS51007"/>
    </source>
</evidence>
<keyword evidence="3" id="KW-0349">Heme</keyword>
<proteinExistence type="predicted"/>
<dbReference type="PROSITE" id="PS51007">
    <property type="entry name" value="CYTC"/>
    <property type="match status" value="1"/>
</dbReference>
<reference evidence="13" key="1">
    <citation type="journal article" date="2014" name="Front. Microbiol.">
        <title>High frequency of phylogenetically diverse reductive dehalogenase-homologous genes in deep subseafloor sedimentary metagenomes.</title>
        <authorList>
            <person name="Kawai M."/>
            <person name="Futagami T."/>
            <person name="Toyoda A."/>
            <person name="Takaki Y."/>
            <person name="Nishi S."/>
            <person name="Hori S."/>
            <person name="Arai W."/>
            <person name="Tsubouchi T."/>
            <person name="Morono Y."/>
            <person name="Uchiyama I."/>
            <person name="Ito T."/>
            <person name="Fujiyama A."/>
            <person name="Inagaki F."/>
            <person name="Takami H."/>
        </authorList>
    </citation>
    <scope>NUCLEOTIDE SEQUENCE</scope>
    <source>
        <strain evidence="13">Expedition CK06-06</strain>
    </source>
</reference>
<dbReference type="InterPro" id="IPR036150">
    <property type="entry name" value="Cyt_b/b6_C_sf"/>
</dbReference>